<dbReference type="Pfam" id="PF06803">
    <property type="entry name" value="DUF1232"/>
    <property type="match status" value="1"/>
</dbReference>
<feature type="domain" description="DUF1232" evidence="5">
    <location>
        <begin position="84"/>
        <end position="116"/>
    </location>
</feature>
<keyword evidence="2" id="KW-0812">Transmembrane</keyword>
<evidence type="ECO:0000259" key="5">
    <source>
        <dbReference type="Pfam" id="PF06803"/>
    </source>
</evidence>
<proteinExistence type="predicted"/>
<protein>
    <recommendedName>
        <fullName evidence="5">DUF1232 domain-containing protein</fullName>
    </recommendedName>
</protein>
<dbReference type="RefSeq" id="WP_019599545.1">
    <property type="nucleotide sequence ID" value="NZ_FNQC01000005.1"/>
</dbReference>
<evidence type="ECO:0000256" key="3">
    <source>
        <dbReference type="ARBA" id="ARBA00022989"/>
    </source>
</evidence>
<dbReference type="InterPro" id="IPR010652">
    <property type="entry name" value="DUF1232"/>
</dbReference>
<reference evidence="6 7" key="1">
    <citation type="submission" date="2016-10" db="EMBL/GenBank/DDBJ databases">
        <authorList>
            <person name="Varghese N."/>
            <person name="Submissions S."/>
        </authorList>
    </citation>
    <scope>NUCLEOTIDE SEQUENCE [LARGE SCALE GENOMIC DNA]</scope>
    <source>
        <strain evidence="6 7">DSM 17997</strain>
    </source>
</reference>
<evidence type="ECO:0000256" key="1">
    <source>
        <dbReference type="ARBA" id="ARBA00004127"/>
    </source>
</evidence>
<organism evidence="6 7">
    <name type="scientific">Rhodonellum ikkaensis</name>
    <dbReference type="NCBI Taxonomy" id="336829"/>
    <lineage>
        <taxon>Bacteria</taxon>
        <taxon>Pseudomonadati</taxon>
        <taxon>Bacteroidota</taxon>
        <taxon>Cytophagia</taxon>
        <taxon>Cytophagales</taxon>
        <taxon>Cytophagaceae</taxon>
        <taxon>Rhodonellum</taxon>
    </lineage>
</organism>
<keyword evidence="7" id="KW-1185">Reference proteome</keyword>
<evidence type="ECO:0000313" key="7">
    <source>
        <dbReference type="Proteomes" id="UP000199663"/>
    </source>
</evidence>
<name>A0A1H3PTE8_9BACT</name>
<evidence type="ECO:0000256" key="2">
    <source>
        <dbReference type="ARBA" id="ARBA00022692"/>
    </source>
</evidence>
<keyword evidence="3" id="KW-1133">Transmembrane helix</keyword>
<accession>A0A1H3PTE8</accession>
<sequence length="137" mass="15802">MTSIKGKTIDFFESAKLLYLEKAKGILAEEGQLKKLMERVAKRIQDLKNHPRINSAIEPLMIFKRMIKAHKNGEHKIPLKTQGLLVLGLLYFVMPFDLIPDFIPLLGYADDLSVILAIFKAVQDEVNEFLEWEKSRF</sequence>
<evidence type="ECO:0000256" key="4">
    <source>
        <dbReference type="ARBA" id="ARBA00023136"/>
    </source>
</evidence>
<evidence type="ECO:0000313" key="6">
    <source>
        <dbReference type="EMBL" id="SDZ04397.1"/>
    </source>
</evidence>
<comment type="caution">
    <text evidence="6">The sequence shown here is derived from an EMBL/GenBank/DDBJ whole genome shotgun (WGS) entry which is preliminary data.</text>
</comment>
<dbReference type="EMBL" id="FNQC01000005">
    <property type="protein sequence ID" value="SDZ04397.1"/>
    <property type="molecule type" value="Genomic_DNA"/>
</dbReference>
<keyword evidence="4" id="KW-0472">Membrane</keyword>
<gene>
    <name evidence="6" type="ORF">SAMN05444412_1058</name>
</gene>
<comment type="subcellular location">
    <subcellularLocation>
        <location evidence="1">Endomembrane system</location>
        <topology evidence="1">Multi-pass membrane protein</topology>
    </subcellularLocation>
</comment>
<dbReference type="Proteomes" id="UP000199663">
    <property type="component" value="Unassembled WGS sequence"/>
</dbReference>